<gene>
    <name evidence="2" type="ORF">GCM10009855_36200</name>
</gene>
<comment type="caution">
    <text evidence="2">The sequence shown here is derived from an EMBL/GenBank/DDBJ whole genome shotgun (WGS) entry which is preliminary data.</text>
</comment>
<accession>A0ABP5V3I6</accession>
<sequence>MLTVRPATSDDCEAVADIYRYYVENSTATFDLEAPSVAQWRTRLETTVAAGRPFLVAGAPGEVVGYACLGVYRGKAGWSWTAEDSIYLRPEAAGRGTGKHLLRALINAADPAVTRTIMAVVSEDVPESIALHTKVGFVEVGRTPGVGRKFDRWIGCVYLQYTIGP</sequence>
<dbReference type="InterPro" id="IPR000182">
    <property type="entry name" value="GNAT_dom"/>
</dbReference>
<feature type="domain" description="N-acetyltransferase" evidence="1">
    <location>
        <begin position="2"/>
        <end position="164"/>
    </location>
</feature>
<proteinExistence type="predicted"/>
<protein>
    <submittedName>
        <fullName evidence="2">GNAT family N-acetyltransferase</fullName>
    </submittedName>
</protein>
<name>A0ABP5V3I6_9ACTN</name>
<dbReference type="Proteomes" id="UP001501170">
    <property type="component" value="Unassembled WGS sequence"/>
</dbReference>
<evidence type="ECO:0000259" key="1">
    <source>
        <dbReference type="PROSITE" id="PS51186"/>
    </source>
</evidence>
<dbReference type="InterPro" id="IPR016181">
    <property type="entry name" value="Acyl_CoA_acyltransferase"/>
</dbReference>
<evidence type="ECO:0000313" key="2">
    <source>
        <dbReference type="EMBL" id="GAA2393265.1"/>
    </source>
</evidence>
<dbReference type="PANTHER" id="PTHR43072:SF8">
    <property type="entry name" value="ACYLTRANSFERASE FABY-RELATED"/>
    <property type="match status" value="1"/>
</dbReference>
<dbReference type="CDD" id="cd04301">
    <property type="entry name" value="NAT_SF"/>
    <property type="match status" value="1"/>
</dbReference>
<organism evidence="2 3">
    <name type="scientific">Gordonia cholesterolivorans</name>
    <dbReference type="NCBI Taxonomy" id="559625"/>
    <lineage>
        <taxon>Bacteria</taxon>
        <taxon>Bacillati</taxon>
        <taxon>Actinomycetota</taxon>
        <taxon>Actinomycetes</taxon>
        <taxon>Mycobacteriales</taxon>
        <taxon>Gordoniaceae</taxon>
        <taxon>Gordonia</taxon>
    </lineage>
</organism>
<dbReference type="EMBL" id="BAAARB010000031">
    <property type="protein sequence ID" value="GAA2393265.1"/>
    <property type="molecule type" value="Genomic_DNA"/>
</dbReference>
<keyword evidence="3" id="KW-1185">Reference proteome</keyword>
<dbReference type="PROSITE" id="PS51186">
    <property type="entry name" value="GNAT"/>
    <property type="match status" value="1"/>
</dbReference>
<dbReference type="Pfam" id="PF00583">
    <property type="entry name" value="Acetyltransf_1"/>
    <property type="match status" value="1"/>
</dbReference>
<dbReference type="Gene3D" id="3.40.630.30">
    <property type="match status" value="1"/>
</dbReference>
<dbReference type="SUPFAM" id="SSF55729">
    <property type="entry name" value="Acyl-CoA N-acyltransferases (Nat)"/>
    <property type="match status" value="1"/>
</dbReference>
<evidence type="ECO:0000313" key="3">
    <source>
        <dbReference type="Proteomes" id="UP001501170"/>
    </source>
</evidence>
<dbReference type="PANTHER" id="PTHR43072">
    <property type="entry name" value="N-ACETYLTRANSFERASE"/>
    <property type="match status" value="1"/>
</dbReference>
<dbReference type="RefSeq" id="WP_346077671.1">
    <property type="nucleotide sequence ID" value="NZ_BAAARB010000031.1"/>
</dbReference>
<reference evidence="3" key="1">
    <citation type="journal article" date="2019" name="Int. J. Syst. Evol. Microbiol.">
        <title>The Global Catalogue of Microorganisms (GCM) 10K type strain sequencing project: providing services to taxonomists for standard genome sequencing and annotation.</title>
        <authorList>
            <consortium name="The Broad Institute Genomics Platform"/>
            <consortium name="The Broad Institute Genome Sequencing Center for Infectious Disease"/>
            <person name="Wu L."/>
            <person name="Ma J."/>
        </authorList>
    </citation>
    <scope>NUCLEOTIDE SEQUENCE [LARGE SCALE GENOMIC DNA]</scope>
    <source>
        <strain evidence="3">JCM 16227</strain>
    </source>
</reference>